<evidence type="ECO:0000313" key="2">
    <source>
        <dbReference type="EMBL" id="GGG75587.1"/>
    </source>
</evidence>
<dbReference type="InterPro" id="IPR052509">
    <property type="entry name" value="Metal_resp_DNA-bind_regulator"/>
</dbReference>
<organism evidence="2 3">
    <name type="scientific">Paenibacillus radicis</name>
    <name type="common">ex Gao et al. 2016</name>
    <dbReference type="NCBI Taxonomy" id="1737354"/>
    <lineage>
        <taxon>Bacteria</taxon>
        <taxon>Bacillati</taxon>
        <taxon>Bacillota</taxon>
        <taxon>Bacilli</taxon>
        <taxon>Bacillales</taxon>
        <taxon>Paenibacillaceae</taxon>
        <taxon>Paenibacillus</taxon>
    </lineage>
</organism>
<protein>
    <submittedName>
        <fullName evidence="2">PadR family transcriptional regulator</fullName>
    </submittedName>
</protein>
<dbReference type="InterPro" id="IPR036388">
    <property type="entry name" value="WH-like_DNA-bd_sf"/>
</dbReference>
<dbReference type="AlphaFoldDB" id="A0A917M3R1"/>
<keyword evidence="3" id="KW-1185">Reference proteome</keyword>
<dbReference type="RefSeq" id="WP_188890471.1">
    <property type="nucleotide sequence ID" value="NZ_BMHY01000006.1"/>
</dbReference>
<dbReference type="Proteomes" id="UP000600247">
    <property type="component" value="Unassembled WGS sequence"/>
</dbReference>
<dbReference type="InterPro" id="IPR036390">
    <property type="entry name" value="WH_DNA-bd_sf"/>
</dbReference>
<evidence type="ECO:0000259" key="1">
    <source>
        <dbReference type="Pfam" id="PF03551"/>
    </source>
</evidence>
<dbReference type="Gene3D" id="1.10.10.10">
    <property type="entry name" value="Winged helix-like DNA-binding domain superfamily/Winged helix DNA-binding domain"/>
    <property type="match status" value="1"/>
</dbReference>
<accession>A0A917M3R1</accession>
<evidence type="ECO:0000313" key="3">
    <source>
        <dbReference type="Proteomes" id="UP000600247"/>
    </source>
</evidence>
<name>A0A917M3R1_9BACL</name>
<dbReference type="EMBL" id="BMHY01000006">
    <property type="protein sequence ID" value="GGG75587.1"/>
    <property type="molecule type" value="Genomic_DNA"/>
</dbReference>
<comment type="caution">
    <text evidence="2">The sequence shown here is derived from an EMBL/GenBank/DDBJ whole genome shotgun (WGS) entry which is preliminary data.</text>
</comment>
<dbReference type="PANTHER" id="PTHR33169:SF13">
    <property type="entry name" value="PADR-FAMILY TRANSCRIPTIONAL REGULATOR"/>
    <property type="match status" value="1"/>
</dbReference>
<feature type="domain" description="Transcription regulator PadR N-terminal" evidence="1">
    <location>
        <begin position="23"/>
        <end position="88"/>
    </location>
</feature>
<dbReference type="InterPro" id="IPR005149">
    <property type="entry name" value="Tscrpt_reg_PadR_N"/>
</dbReference>
<proteinExistence type="predicted"/>
<gene>
    <name evidence="2" type="ORF">GCM10010918_34870</name>
</gene>
<sequence>MPRNDTLEMGELTDTAFYILLSVVEPKHGYLIMQWIETTTAHRLTIGPASLYTTIKKLLAAGFIELVADGDEKRKTYGTTAAGIELLRQDTERRRAMVRHADQILGVKGEV</sequence>
<dbReference type="SUPFAM" id="SSF46785">
    <property type="entry name" value="Winged helix' DNA-binding domain"/>
    <property type="match status" value="1"/>
</dbReference>
<dbReference type="PANTHER" id="PTHR33169">
    <property type="entry name" value="PADR-FAMILY TRANSCRIPTIONAL REGULATOR"/>
    <property type="match status" value="1"/>
</dbReference>
<dbReference type="Pfam" id="PF03551">
    <property type="entry name" value="PadR"/>
    <property type="match status" value="1"/>
</dbReference>
<reference evidence="2 3" key="1">
    <citation type="journal article" date="2014" name="Int. J. Syst. Evol. Microbiol.">
        <title>Complete genome sequence of Corynebacterium casei LMG S-19264T (=DSM 44701T), isolated from a smear-ripened cheese.</title>
        <authorList>
            <consortium name="US DOE Joint Genome Institute (JGI-PGF)"/>
            <person name="Walter F."/>
            <person name="Albersmeier A."/>
            <person name="Kalinowski J."/>
            <person name="Ruckert C."/>
        </authorList>
    </citation>
    <scope>NUCLEOTIDE SEQUENCE [LARGE SCALE GENOMIC DNA]</scope>
    <source>
        <strain evidence="2 3">CGMCC 1.15286</strain>
    </source>
</reference>